<name>A0AA36H5Y5_CYLNA</name>
<evidence type="ECO:0000256" key="4">
    <source>
        <dbReference type="ARBA" id="ARBA00022794"/>
    </source>
</evidence>
<dbReference type="InterPro" id="IPR036452">
    <property type="entry name" value="Ribo_hydro-like"/>
</dbReference>
<dbReference type="SUPFAM" id="SSF53590">
    <property type="entry name" value="Nucleoside hydrolase"/>
    <property type="match status" value="1"/>
</dbReference>
<evidence type="ECO:0000256" key="3">
    <source>
        <dbReference type="ARBA" id="ARBA00022490"/>
    </source>
</evidence>
<dbReference type="PANTHER" id="PTHR46190">
    <property type="entry name" value="SI:CH211-201H21.5-RELATED"/>
    <property type="match status" value="1"/>
</dbReference>
<reference evidence="8" key="1">
    <citation type="submission" date="2023-07" db="EMBL/GenBank/DDBJ databases">
        <authorList>
            <consortium name="CYATHOMIX"/>
        </authorList>
    </citation>
    <scope>NUCLEOTIDE SEQUENCE</scope>
    <source>
        <strain evidence="8">N/A</strain>
    </source>
</reference>
<dbReference type="GO" id="GO:0005929">
    <property type="term" value="C:cilium"/>
    <property type="evidence" value="ECO:0007669"/>
    <property type="project" value="UniProtKB-ARBA"/>
</dbReference>
<keyword evidence="9" id="KW-1185">Reference proteome</keyword>
<dbReference type="GO" id="GO:0016799">
    <property type="term" value="F:hydrolase activity, hydrolyzing N-glycosyl compounds"/>
    <property type="evidence" value="ECO:0007669"/>
    <property type="project" value="InterPro"/>
</dbReference>
<dbReference type="Proteomes" id="UP001176961">
    <property type="component" value="Unassembled WGS sequence"/>
</dbReference>
<comment type="subcellular location">
    <subcellularLocation>
        <location evidence="1">Cytoplasm</location>
        <location evidence="1">Cytoskeleton</location>
        <location evidence="1">Cilium basal body</location>
    </subcellularLocation>
</comment>
<organism evidence="8 9">
    <name type="scientific">Cylicocyclus nassatus</name>
    <name type="common">Nematode worm</name>
    <dbReference type="NCBI Taxonomy" id="53992"/>
    <lineage>
        <taxon>Eukaryota</taxon>
        <taxon>Metazoa</taxon>
        <taxon>Ecdysozoa</taxon>
        <taxon>Nematoda</taxon>
        <taxon>Chromadorea</taxon>
        <taxon>Rhabditida</taxon>
        <taxon>Rhabditina</taxon>
        <taxon>Rhabditomorpha</taxon>
        <taxon>Strongyloidea</taxon>
        <taxon>Strongylidae</taxon>
        <taxon>Cylicocyclus</taxon>
    </lineage>
</organism>
<comment type="similarity">
    <text evidence="2">Belongs to the IUNH family.</text>
</comment>
<dbReference type="EMBL" id="CATQJL010000305">
    <property type="protein sequence ID" value="CAJ0604365.1"/>
    <property type="molecule type" value="Genomic_DNA"/>
</dbReference>
<protein>
    <recommendedName>
        <fullName evidence="7">Inosine/uridine-preferring nucleoside hydrolase domain-containing protein</fullName>
    </recommendedName>
</protein>
<evidence type="ECO:0000256" key="2">
    <source>
        <dbReference type="ARBA" id="ARBA00009176"/>
    </source>
</evidence>
<dbReference type="InterPro" id="IPR052775">
    <property type="entry name" value="IUN_hydrolase"/>
</dbReference>
<proteinExistence type="inferred from homology"/>
<evidence type="ECO:0000313" key="8">
    <source>
        <dbReference type="EMBL" id="CAJ0604365.1"/>
    </source>
</evidence>
<dbReference type="Gene3D" id="3.90.245.10">
    <property type="entry name" value="Ribonucleoside hydrolase-like"/>
    <property type="match status" value="1"/>
</dbReference>
<accession>A0AA36H5Y5</accession>
<keyword evidence="6" id="KW-0966">Cell projection</keyword>
<feature type="domain" description="Inosine/uridine-preferring nucleoside hydrolase" evidence="7">
    <location>
        <begin position="4"/>
        <end position="327"/>
    </location>
</feature>
<comment type="caution">
    <text evidence="8">The sequence shown here is derived from an EMBL/GenBank/DDBJ whole genome shotgun (WGS) entry which is preliminary data.</text>
</comment>
<dbReference type="InterPro" id="IPR001910">
    <property type="entry name" value="Inosine/uridine_hydrolase_dom"/>
</dbReference>
<keyword evidence="3" id="KW-0963">Cytoplasm</keyword>
<dbReference type="Pfam" id="PF07162">
    <property type="entry name" value="B9-C2"/>
    <property type="match status" value="1"/>
</dbReference>
<evidence type="ECO:0000256" key="5">
    <source>
        <dbReference type="ARBA" id="ARBA00023212"/>
    </source>
</evidence>
<dbReference type="GO" id="GO:0030030">
    <property type="term" value="P:cell projection organization"/>
    <property type="evidence" value="ECO:0007669"/>
    <property type="project" value="UniProtKB-KW"/>
</dbReference>
<keyword evidence="5" id="KW-0206">Cytoskeleton</keyword>
<dbReference type="PANTHER" id="PTHR46190:SF1">
    <property type="entry name" value="SI:CH211-201H21.5"/>
    <property type="match status" value="1"/>
</dbReference>
<dbReference type="InterPro" id="IPR010796">
    <property type="entry name" value="C2_B9-type_dom"/>
</dbReference>
<dbReference type="AlphaFoldDB" id="A0AA36H5Y5"/>
<keyword evidence="4" id="KW-0970">Cilium biogenesis/degradation</keyword>
<evidence type="ECO:0000313" key="9">
    <source>
        <dbReference type="Proteomes" id="UP001176961"/>
    </source>
</evidence>
<sequence>MKKLVIDTDGVSDDMRAISLAIQHPDVELIAITTVHGCVPVEQATANVARLQRANGVDELIPIYKGAGEAIIRKPFFRHPFFGADGIGDSPSAFPEVLPSDFSAYESECAALALIRLTKEHKDVTIVALGPLTNIALAYKIDASFAERIHKLVILGGNYFGVGNVDEHSSAEFNFNGDPEAAKIVLEEMATDITLVPWENVYLKGAEHEAVVDFDAHLKVNSPLASFLSVATHIGREVMSKYGRQYGYCDEVAVSAAINEELVVKKALNLRISVELQGQMTRGQVVVDWTGILIGLNGAVTQARIVKDSDKTRRNIHVVVDIDVKAVDKWMHNTVRKERGQWVTLAQRSLSDSLNETENPSDTLISRAVDELSLQWQQKVPPPSQSAHAQEDSVRREERLFTYVEGDDLPAHLRLPAVSEFNPETESFAKNDYDAYDSRDEYVVCRITMLNDRSMIIEPRLSHVGYSIHSKMGEYLAIVHIWDDNFTPIYSQLETWVPPIPETQCFELPEEEMTRFVTLMNIDYATNFDYKTIWIEYRAYFPDRTTCTSNNIEGQTSQCSMDENAQFNFSIPIEFDFVAPKIASFQLRFKVRSEDFWGRQYVAGYASLTPLLAPGRTDYRVEFWRPIKAGDKISELREFYIGQAVDIDFFNWNEEGVISRAGLTTQSSGTLHISITNIVQRRDYMTRETLNQMKYGAMFGRMGMRSDLYWRIMKVLMEFEEAKRQLLNVRATR</sequence>
<evidence type="ECO:0000256" key="6">
    <source>
        <dbReference type="ARBA" id="ARBA00023273"/>
    </source>
</evidence>
<evidence type="ECO:0000259" key="7">
    <source>
        <dbReference type="Pfam" id="PF01156"/>
    </source>
</evidence>
<evidence type="ECO:0000256" key="1">
    <source>
        <dbReference type="ARBA" id="ARBA00004120"/>
    </source>
</evidence>
<gene>
    <name evidence="8" type="ORF">CYNAS_LOCUS16348</name>
</gene>
<dbReference type="Pfam" id="PF01156">
    <property type="entry name" value="IU_nuc_hydro"/>
    <property type="match status" value="1"/>
</dbReference>